<sequence length="136" mass="15360">MEEYIKEAPQSGSVNKRLEYQETDQQPQKPEESPPPPEPEKQEEEVEEKTEEEEEPQPKEEVVEPPPSISTNDTDLLVCYAQVLHVFSDANFMKFCNSCCPLPFLCPGLREMNPKAAEIEESNALALAIVPQGNEQ</sequence>
<accession>A0AAD4ZJW5</accession>
<organism evidence="2 3">
    <name type="scientific">Prunus dulcis</name>
    <name type="common">Almond</name>
    <name type="synonym">Amygdalus dulcis</name>
    <dbReference type="NCBI Taxonomy" id="3755"/>
    <lineage>
        <taxon>Eukaryota</taxon>
        <taxon>Viridiplantae</taxon>
        <taxon>Streptophyta</taxon>
        <taxon>Embryophyta</taxon>
        <taxon>Tracheophyta</taxon>
        <taxon>Spermatophyta</taxon>
        <taxon>Magnoliopsida</taxon>
        <taxon>eudicotyledons</taxon>
        <taxon>Gunneridae</taxon>
        <taxon>Pentapetalae</taxon>
        <taxon>rosids</taxon>
        <taxon>fabids</taxon>
        <taxon>Rosales</taxon>
        <taxon>Rosaceae</taxon>
        <taxon>Amygdaloideae</taxon>
        <taxon>Amygdaleae</taxon>
        <taxon>Prunus</taxon>
    </lineage>
</organism>
<dbReference type="AlphaFoldDB" id="A0AAD4ZJW5"/>
<dbReference type="Proteomes" id="UP001054821">
    <property type="component" value="Chromosome 1"/>
</dbReference>
<proteinExistence type="predicted"/>
<evidence type="ECO:0000313" key="3">
    <source>
        <dbReference type="Proteomes" id="UP001054821"/>
    </source>
</evidence>
<evidence type="ECO:0000313" key="2">
    <source>
        <dbReference type="EMBL" id="KAI5348534.1"/>
    </source>
</evidence>
<protein>
    <submittedName>
        <fullName evidence="2">Uncharacterized protein</fullName>
    </submittedName>
</protein>
<feature type="region of interest" description="Disordered" evidence="1">
    <location>
        <begin position="1"/>
        <end position="71"/>
    </location>
</feature>
<feature type="compositionally biased region" description="Acidic residues" evidence="1">
    <location>
        <begin position="41"/>
        <end position="55"/>
    </location>
</feature>
<evidence type="ECO:0000256" key="1">
    <source>
        <dbReference type="SAM" id="MobiDB-lite"/>
    </source>
</evidence>
<gene>
    <name evidence="2" type="ORF">L3X38_001421</name>
</gene>
<keyword evidence="3" id="KW-1185">Reference proteome</keyword>
<dbReference type="EMBL" id="JAJFAZ020000001">
    <property type="protein sequence ID" value="KAI5348534.1"/>
    <property type="molecule type" value="Genomic_DNA"/>
</dbReference>
<comment type="caution">
    <text evidence="2">The sequence shown here is derived from an EMBL/GenBank/DDBJ whole genome shotgun (WGS) entry which is preliminary data.</text>
</comment>
<reference evidence="2 3" key="1">
    <citation type="journal article" date="2022" name="G3 (Bethesda)">
        <title>Whole-genome sequence and methylome profiling of the almond [Prunus dulcis (Mill.) D.A. Webb] cultivar 'Nonpareil'.</title>
        <authorList>
            <person name="D'Amico-Willman K.M."/>
            <person name="Ouma W.Z."/>
            <person name="Meulia T."/>
            <person name="Sideli G.M."/>
            <person name="Gradziel T.M."/>
            <person name="Fresnedo-Ramirez J."/>
        </authorList>
    </citation>
    <scope>NUCLEOTIDE SEQUENCE [LARGE SCALE GENOMIC DNA]</scope>
    <source>
        <strain evidence="2">Clone GOH B32 T37-40</strain>
    </source>
</reference>
<name>A0AAD4ZJW5_PRUDU</name>